<name>G3HTP9_CRIGR</name>
<sequence>MLDTNAALLAPSPDAMMCFVLHTAATLAAICQANSHSPFQVDKVFDSIINALAGACETDKLGIIQSFFWAPFMELLLDVKLLLSTMDLPPKATLLTLGFFL</sequence>
<gene>
    <name evidence="1" type="ORF">I79_014277</name>
</gene>
<proteinExistence type="predicted"/>
<protein>
    <submittedName>
        <fullName evidence="1">Uncharacterized protein</fullName>
    </submittedName>
</protein>
<evidence type="ECO:0000313" key="2">
    <source>
        <dbReference type="Proteomes" id="UP000001075"/>
    </source>
</evidence>
<evidence type="ECO:0000313" key="1">
    <source>
        <dbReference type="EMBL" id="EGW02996.1"/>
    </source>
</evidence>
<dbReference type="EMBL" id="JH000714">
    <property type="protein sequence ID" value="EGW02996.1"/>
    <property type="molecule type" value="Genomic_DNA"/>
</dbReference>
<accession>G3HTP9</accession>
<reference evidence="2" key="1">
    <citation type="journal article" date="2011" name="Nat. Biotechnol.">
        <title>The genomic sequence of the Chinese hamster ovary (CHO)-K1 cell line.</title>
        <authorList>
            <person name="Xu X."/>
            <person name="Nagarajan H."/>
            <person name="Lewis N.E."/>
            <person name="Pan S."/>
            <person name="Cai Z."/>
            <person name="Liu X."/>
            <person name="Chen W."/>
            <person name="Xie M."/>
            <person name="Wang W."/>
            <person name="Hammond S."/>
            <person name="Andersen M.R."/>
            <person name="Neff N."/>
            <person name="Passarelli B."/>
            <person name="Koh W."/>
            <person name="Fan H.C."/>
            <person name="Wang J."/>
            <person name="Gui Y."/>
            <person name="Lee K.H."/>
            <person name="Betenbaugh M.J."/>
            <person name="Quake S.R."/>
            <person name="Famili I."/>
            <person name="Palsson B.O."/>
            <person name="Wang J."/>
        </authorList>
    </citation>
    <scope>NUCLEOTIDE SEQUENCE [LARGE SCALE GENOMIC DNA]</scope>
    <source>
        <strain evidence="2">CHO K1 cell line</strain>
    </source>
</reference>
<dbReference type="Proteomes" id="UP000001075">
    <property type="component" value="Unassembled WGS sequence"/>
</dbReference>
<dbReference type="InParanoid" id="G3HTP9"/>
<dbReference type="AlphaFoldDB" id="G3HTP9"/>
<organism evidence="1 2">
    <name type="scientific">Cricetulus griseus</name>
    <name type="common">Chinese hamster</name>
    <name type="synonym">Cricetulus barabensis griseus</name>
    <dbReference type="NCBI Taxonomy" id="10029"/>
    <lineage>
        <taxon>Eukaryota</taxon>
        <taxon>Metazoa</taxon>
        <taxon>Chordata</taxon>
        <taxon>Craniata</taxon>
        <taxon>Vertebrata</taxon>
        <taxon>Euteleostomi</taxon>
        <taxon>Mammalia</taxon>
        <taxon>Eutheria</taxon>
        <taxon>Euarchontoglires</taxon>
        <taxon>Glires</taxon>
        <taxon>Rodentia</taxon>
        <taxon>Myomorpha</taxon>
        <taxon>Muroidea</taxon>
        <taxon>Cricetidae</taxon>
        <taxon>Cricetinae</taxon>
        <taxon>Cricetulus</taxon>
    </lineage>
</organism>